<evidence type="ECO:0008006" key="3">
    <source>
        <dbReference type="Google" id="ProtNLM"/>
    </source>
</evidence>
<organism evidence="1 2">
    <name type="scientific">Niastella yeongjuensis</name>
    <dbReference type="NCBI Taxonomy" id="354355"/>
    <lineage>
        <taxon>Bacteria</taxon>
        <taxon>Pseudomonadati</taxon>
        <taxon>Bacteroidota</taxon>
        <taxon>Chitinophagia</taxon>
        <taxon>Chitinophagales</taxon>
        <taxon>Chitinophagaceae</taxon>
        <taxon>Niastella</taxon>
    </lineage>
</organism>
<proteinExistence type="predicted"/>
<protein>
    <recommendedName>
        <fullName evidence="3">HEAT repeat domain-containing protein</fullName>
    </recommendedName>
</protein>
<dbReference type="Proteomes" id="UP000192610">
    <property type="component" value="Unassembled WGS sequence"/>
</dbReference>
<evidence type="ECO:0000313" key="1">
    <source>
        <dbReference type="EMBL" id="OQP43423.1"/>
    </source>
</evidence>
<dbReference type="EMBL" id="LVXG01000047">
    <property type="protein sequence ID" value="OQP43423.1"/>
    <property type="molecule type" value="Genomic_DNA"/>
</dbReference>
<evidence type="ECO:0000313" key="2">
    <source>
        <dbReference type="Proteomes" id="UP000192610"/>
    </source>
</evidence>
<comment type="caution">
    <text evidence="1">The sequence shown here is derived from an EMBL/GenBank/DDBJ whole genome shotgun (WGS) entry which is preliminary data.</text>
</comment>
<name>A0A1V9EBD0_9BACT</name>
<gene>
    <name evidence="1" type="ORF">A4H97_33970</name>
</gene>
<keyword evidence="2" id="KW-1185">Reference proteome</keyword>
<accession>A0A1V9EBD0</accession>
<dbReference type="AlphaFoldDB" id="A0A1V9EBD0"/>
<reference evidence="2" key="1">
    <citation type="submission" date="2016-04" db="EMBL/GenBank/DDBJ databases">
        <authorList>
            <person name="Chen L."/>
            <person name="Zhuang W."/>
            <person name="Wang G."/>
        </authorList>
    </citation>
    <scope>NUCLEOTIDE SEQUENCE [LARGE SCALE GENOMIC DNA]</scope>
    <source>
        <strain evidence="2">17621</strain>
    </source>
</reference>
<dbReference type="STRING" id="354355.SAMN05660816_06707"/>
<sequence>MLKNSNQMAVDRIRKDIESIKENETKLYSYLYDLTYQEKTNNVRLLETIYSEFLNDKRSEIKRVALYCLLFGLKIKKPEYRQAALITLTDKASDFDLRLTCVSGLAQAYFATDDKGLLGTLFTIFNDQEEDEDIRTEAFTGMMGIHGINSVELLSKNSNKIVMSMDDIKLENFEQEIKEIKVLLL</sequence>